<evidence type="ECO:0000256" key="1">
    <source>
        <dbReference type="ARBA" id="ARBA00008791"/>
    </source>
</evidence>
<dbReference type="PRINTS" id="PR01438">
    <property type="entry name" value="UNVRSLSTRESS"/>
</dbReference>
<dbReference type="InterPro" id="IPR006015">
    <property type="entry name" value="Universal_stress_UspA"/>
</dbReference>
<evidence type="ECO:0000313" key="4">
    <source>
        <dbReference type="Proteomes" id="UP000798808"/>
    </source>
</evidence>
<comment type="caution">
    <text evidence="3">The sequence shown here is derived from an EMBL/GenBank/DDBJ whole genome shotgun (WGS) entry which is preliminary data.</text>
</comment>
<dbReference type="PANTHER" id="PTHR46268:SF6">
    <property type="entry name" value="UNIVERSAL STRESS PROTEIN UP12"/>
    <property type="match status" value="1"/>
</dbReference>
<dbReference type="SUPFAM" id="SSF52402">
    <property type="entry name" value="Adenine nucleotide alpha hydrolases-like"/>
    <property type="match status" value="2"/>
</dbReference>
<proteinExistence type="inferred from homology"/>
<organism evidence="3 4">
    <name type="scientific">Fulvivirga kasyanovii</name>
    <dbReference type="NCBI Taxonomy" id="396812"/>
    <lineage>
        <taxon>Bacteria</taxon>
        <taxon>Pseudomonadati</taxon>
        <taxon>Bacteroidota</taxon>
        <taxon>Cytophagia</taxon>
        <taxon>Cytophagales</taxon>
        <taxon>Fulvivirgaceae</taxon>
        <taxon>Fulvivirga</taxon>
    </lineage>
</organism>
<dbReference type="RefSeq" id="WP_155173641.1">
    <property type="nucleotide sequence ID" value="NZ_BAAAFL010000053.1"/>
</dbReference>
<evidence type="ECO:0000259" key="2">
    <source>
        <dbReference type="Pfam" id="PF00582"/>
    </source>
</evidence>
<comment type="similarity">
    <text evidence="1">Belongs to the universal stress protein A family.</text>
</comment>
<dbReference type="PANTHER" id="PTHR46268">
    <property type="entry name" value="STRESS RESPONSE PROTEIN NHAX"/>
    <property type="match status" value="1"/>
</dbReference>
<dbReference type="InterPro" id="IPR006016">
    <property type="entry name" value="UspA"/>
</dbReference>
<sequence>MKRILVPTDFSEPSMEAFKMALNLAAVNHGEVVVFHAIYIPGGAHLSYDPLLLAEFEKDTEKEFKKMKKSAGGFARVNFEMVYDDVLSAVKRITEKKKFDLVVMGTTGISRIQEMIIGSNTEKVVRHSTVPVLAVHKAVEADTIKNILFPSDLSLKQTKFIHKVKELQEFFGATLNILLINTPALFKSDAEASSALEEFVKHYKIKNYALHFRNYRSEEKGIIDFTNNEPMDMVAIGTHARSGLSHLFHKSITEGVIDQITRPVWTYAAL</sequence>
<gene>
    <name evidence="3" type="ORF">E1163_16860</name>
</gene>
<protein>
    <recommendedName>
        <fullName evidence="2">UspA domain-containing protein</fullName>
    </recommendedName>
</protein>
<dbReference type="Pfam" id="PF00582">
    <property type="entry name" value="Usp"/>
    <property type="match status" value="2"/>
</dbReference>
<feature type="domain" description="UspA" evidence="2">
    <location>
        <begin position="144"/>
        <end position="265"/>
    </location>
</feature>
<keyword evidence="4" id="KW-1185">Reference proteome</keyword>
<dbReference type="Proteomes" id="UP000798808">
    <property type="component" value="Unassembled WGS sequence"/>
</dbReference>
<dbReference type="Gene3D" id="3.40.50.620">
    <property type="entry name" value="HUPs"/>
    <property type="match status" value="2"/>
</dbReference>
<reference evidence="3 4" key="1">
    <citation type="submission" date="2019-02" db="EMBL/GenBank/DDBJ databases">
        <authorList>
            <person name="Goldberg S.R."/>
            <person name="Haltli B.A."/>
            <person name="Correa H."/>
            <person name="Russell K.G."/>
        </authorList>
    </citation>
    <scope>NUCLEOTIDE SEQUENCE [LARGE SCALE GENOMIC DNA]</scope>
    <source>
        <strain evidence="3 4">JCM 16186</strain>
    </source>
</reference>
<dbReference type="InterPro" id="IPR014729">
    <property type="entry name" value="Rossmann-like_a/b/a_fold"/>
</dbReference>
<dbReference type="CDD" id="cd00293">
    <property type="entry name" value="USP-like"/>
    <property type="match status" value="2"/>
</dbReference>
<feature type="domain" description="UspA" evidence="2">
    <location>
        <begin position="1"/>
        <end position="136"/>
    </location>
</feature>
<name>A0ABW9RUA4_9BACT</name>
<dbReference type="EMBL" id="SMLW01000590">
    <property type="protein sequence ID" value="MTI26630.1"/>
    <property type="molecule type" value="Genomic_DNA"/>
</dbReference>
<evidence type="ECO:0000313" key="3">
    <source>
        <dbReference type="EMBL" id="MTI26630.1"/>
    </source>
</evidence>
<accession>A0ABW9RUA4</accession>